<dbReference type="GO" id="GO:0016020">
    <property type="term" value="C:membrane"/>
    <property type="evidence" value="ECO:0007669"/>
    <property type="project" value="UniProtKB-SubCell"/>
</dbReference>
<feature type="transmembrane region" description="Helical" evidence="9">
    <location>
        <begin position="371"/>
        <end position="391"/>
    </location>
</feature>
<evidence type="ECO:0000256" key="5">
    <source>
        <dbReference type="ARBA" id="ARBA00022989"/>
    </source>
</evidence>
<evidence type="ECO:0000256" key="8">
    <source>
        <dbReference type="SAM" id="MobiDB-lite"/>
    </source>
</evidence>
<dbReference type="OrthoDB" id="4540492at2759"/>
<evidence type="ECO:0000256" key="6">
    <source>
        <dbReference type="ARBA" id="ARBA00023136"/>
    </source>
</evidence>
<dbReference type="InterPro" id="IPR005829">
    <property type="entry name" value="Sugar_transporter_CS"/>
</dbReference>
<feature type="transmembrane region" description="Helical" evidence="9">
    <location>
        <begin position="407"/>
        <end position="430"/>
    </location>
</feature>
<dbReference type="PANTHER" id="PTHR23503">
    <property type="entry name" value="SOLUTE CARRIER FAMILY 2"/>
    <property type="match status" value="1"/>
</dbReference>
<feature type="transmembrane region" description="Helical" evidence="9">
    <location>
        <begin position="173"/>
        <end position="194"/>
    </location>
</feature>
<comment type="catalytic activity">
    <reaction evidence="7">
        <text>myo-inositol(out) + H(+)(out) = myo-inositol(in) + H(+)(in)</text>
        <dbReference type="Rhea" id="RHEA:60364"/>
        <dbReference type="ChEBI" id="CHEBI:15378"/>
        <dbReference type="ChEBI" id="CHEBI:17268"/>
    </reaction>
</comment>
<dbReference type="PROSITE" id="PS50850">
    <property type="entry name" value="MFS"/>
    <property type="match status" value="1"/>
</dbReference>
<evidence type="ECO:0000313" key="11">
    <source>
        <dbReference type="EMBL" id="ORY27082.1"/>
    </source>
</evidence>
<dbReference type="Pfam" id="PF00083">
    <property type="entry name" value="Sugar_tr"/>
    <property type="match status" value="1"/>
</dbReference>
<comment type="subcellular location">
    <subcellularLocation>
        <location evidence="1">Membrane</location>
        <topology evidence="1">Multi-pass membrane protein</topology>
    </subcellularLocation>
</comment>
<keyword evidence="6 9" id="KW-0472">Membrane</keyword>
<feature type="transmembrane region" description="Helical" evidence="9">
    <location>
        <begin position="281"/>
        <end position="300"/>
    </location>
</feature>
<dbReference type="PROSITE" id="PS00217">
    <property type="entry name" value="SUGAR_TRANSPORT_2"/>
    <property type="match status" value="1"/>
</dbReference>
<feature type="transmembrane region" description="Helical" evidence="9">
    <location>
        <begin position="55"/>
        <end position="75"/>
    </location>
</feature>
<dbReference type="InParanoid" id="A0A1Y2AX11"/>
<keyword evidence="5 9" id="KW-1133">Transmembrane helix</keyword>
<feature type="compositionally biased region" description="Acidic residues" evidence="8">
    <location>
        <begin position="204"/>
        <end position="214"/>
    </location>
</feature>
<evidence type="ECO:0000256" key="1">
    <source>
        <dbReference type="ARBA" id="ARBA00004141"/>
    </source>
</evidence>
<dbReference type="PANTHER" id="PTHR23503:SF8">
    <property type="entry name" value="FACILITATED GLUCOSE TRANSPORTER PROTEIN 1"/>
    <property type="match status" value="1"/>
</dbReference>
<feature type="transmembrane region" description="Helical" evidence="9">
    <location>
        <begin position="110"/>
        <end position="133"/>
    </location>
</feature>
<dbReference type="PRINTS" id="PR00171">
    <property type="entry name" value="SUGRTRNSPORT"/>
</dbReference>
<dbReference type="InterPro" id="IPR036259">
    <property type="entry name" value="MFS_trans_sf"/>
</dbReference>
<evidence type="ECO:0000256" key="9">
    <source>
        <dbReference type="SAM" id="Phobius"/>
    </source>
</evidence>
<protein>
    <submittedName>
        <fullName evidence="11">Putative vacuolar membrane protein</fullName>
    </submittedName>
</protein>
<feature type="region of interest" description="Disordered" evidence="8">
    <location>
        <begin position="199"/>
        <end position="228"/>
    </location>
</feature>
<dbReference type="SUPFAM" id="SSF103473">
    <property type="entry name" value="MFS general substrate transporter"/>
    <property type="match status" value="1"/>
</dbReference>
<name>A0A1Y2AX11_9TREE</name>
<feature type="transmembrane region" description="Helical" evidence="9">
    <location>
        <begin position="334"/>
        <end position="359"/>
    </location>
</feature>
<evidence type="ECO:0000256" key="4">
    <source>
        <dbReference type="ARBA" id="ARBA00022692"/>
    </source>
</evidence>
<evidence type="ECO:0000313" key="12">
    <source>
        <dbReference type="Proteomes" id="UP000193986"/>
    </source>
</evidence>
<evidence type="ECO:0000256" key="2">
    <source>
        <dbReference type="ARBA" id="ARBA00010992"/>
    </source>
</evidence>
<proteinExistence type="inferred from homology"/>
<feature type="compositionally biased region" description="Basic and acidic residues" evidence="8">
    <location>
        <begin position="219"/>
        <end position="228"/>
    </location>
</feature>
<feature type="transmembrane region" description="Helical" evidence="9">
    <location>
        <begin position="244"/>
        <end position="266"/>
    </location>
</feature>
<evidence type="ECO:0000256" key="7">
    <source>
        <dbReference type="ARBA" id="ARBA00049119"/>
    </source>
</evidence>
<dbReference type="AlphaFoldDB" id="A0A1Y2AX11"/>
<comment type="caution">
    <text evidence="11">The sequence shown here is derived from an EMBL/GenBank/DDBJ whole genome shotgun (WGS) entry which is preliminary data.</text>
</comment>
<sequence>MSLSSVLTAIWTISHSLLYGFHISSLNGVQDSVICGSNKSNRKYGLVSCLDITDAQFGVIVTIFTLGGLLGSLSADTVTRRFGRIGTLRFAEMGLIGGTILVGASNVMALLIIGRLIIGFSSGLVMVSVPLYLAEIATEERRTIFGTLHQIAIGLGMIIGQSLSIPFGQPWKWRAVLLVGLGIALIVFLAGLLVPKPQQTEDKSTEDEDADEETPLVSRENDDTKDEMSVKELFTTPKTKIRRALYVVVAAQLSQQICGISPVMYFSTRILSSVFHGNSKLVTLGIMGIGIPFNFVPGLLPNSFGSRRLLITSAMGTAISSILLAIGLNTHAQALSGVGVVAFVLSFSIGLAPMAWVVLSEVMPPKARTSGGAVGVSVNWLVNFAMGSSFLPLQQALMHGDQGEGNVFFFFAATSALAVVSIWTTFKLLAASA</sequence>
<keyword evidence="4 9" id="KW-0812">Transmembrane</keyword>
<evidence type="ECO:0000256" key="3">
    <source>
        <dbReference type="ARBA" id="ARBA00022448"/>
    </source>
</evidence>
<comment type="similarity">
    <text evidence="2">Belongs to the major facilitator superfamily. Sugar transporter (TC 2.A.1.1) family.</text>
</comment>
<dbReference type="STRING" id="71784.A0A1Y2AX11"/>
<keyword evidence="12" id="KW-1185">Reference proteome</keyword>
<evidence type="ECO:0000259" key="10">
    <source>
        <dbReference type="PROSITE" id="PS50850"/>
    </source>
</evidence>
<feature type="domain" description="Major facilitator superfamily (MFS) profile" evidence="10">
    <location>
        <begin position="8"/>
        <end position="430"/>
    </location>
</feature>
<feature type="transmembrane region" description="Helical" evidence="9">
    <location>
        <begin position="145"/>
        <end position="167"/>
    </location>
</feature>
<dbReference type="GO" id="GO:0015149">
    <property type="term" value="F:hexose transmembrane transporter activity"/>
    <property type="evidence" value="ECO:0007669"/>
    <property type="project" value="TreeGrafter"/>
</dbReference>
<dbReference type="Proteomes" id="UP000193986">
    <property type="component" value="Unassembled WGS sequence"/>
</dbReference>
<dbReference type="InterPro" id="IPR005828">
    <property type="entry name" value="MFS_sugar_transport-like"/>
</dbReference>
<reference evidence="11 12" key="1">
    <citation type="submission" date="2016-07" db="EMBL/GenBank/DDBJ databases">
        <title>Pervasive Adenine N6-methylation of Active Genes in Fungi.</title>
        <authorList>
            <consortium name="DOE Joint Genome Institute"/>
            <person name="Mondo S.J."/>
            <person name="Dannebaum R.O."/>
            <person name="Kuo R.C."/>
            <person name="Labutti K."/>
            <person name="Haridas S."/>
            <person name="Kuo A."/>
            <person name="Salamov A."/>
            <person name="Ahrendt S.R."/>
            <person name="Lipzen A."/>
            <person name="Sullivan W."/>
            <person name="Andreopoulos W.B."/>
            <person name="Clum A."/>
            <person name="Lindquist E."/>
            <person name="Daum C."/>
            <person name="Ramamoorthy G.K."/>
            <person name="Gryganskyi A."/>
            <person name="Culley D."/>
            <person name="Magnuson J.K."/>
            <person name="James T.Y."/>
            <person name="O'Malley M.A."/>
            <person name="Stajich J.E."/>
            <person name="Spatafora J.W."/>
            <person name="Visel A."/>
            <person name="Grigoriev I.V."/>
        </authorList>
    </citation>
    <scope>NUCLEOTIDE SEQUENCE [LARGE SCALE GENOMIC DNA]</scope>
    <source>
        <strain evidence="11 12">68-887.2</strain>
    </source>
</reference>
<gene>
    <name evidence="11" type="ORF">BCR39DRAFT_539140</name>
</gene>
<keyword evidence="3" id="KW-0813">Transport</keyword>
<feature type="transmembrane region" description="Helical" evidence="9">
    <location>
        <begin position="309"/>
        <end position="328"/>
    </location>
</feature>
<dbReference type="InterPro" id="IPR045263">
    <property type="entry name" value="GLUT"/>
</dbReference>
<organism evidence="11 12">
    <name type="scientific">Naematelia encephala</name>
    <dbReference type="NCBI Taxonomy" id="71784"/>
    <lineage>
        <taxon>Eukaryota</taxon>
        <taxon>Fungi</taxon>
        <taxon>Dikarya</taxon>
        <taxon>Basidiomycota</taxon>
        <taxon>Agaricomycotina</taxon>
        <taxon>Tremellomycetes</taxon>
        <taxon>Tremellales</taxon>
        <taxon>Naemateliaceae</taxon>
        <taxon>Naematelia</taxon>
    </lineage>
</organism>
<dbReference type="InterPro" id="IPR003663">
    <property type="entry name" value="Sugar/inositol_transpt"/>
</dbReference>
<accession>A0A1Y2AX11</accession>
<dbReference type="Gene3D" id="1.20.1250.20">
    <property type="entry name" value="MFS general substrate transporter like domains"/>
    <property type="match status" value="1"/>
</dbReference>
<dbReference type="EMBL" id="MCFC01000041">
    <property type="protein sequence ID" value="ORY27082.1"/>
    <property type="molecule type" value="Genomic_DNA"/>
</dbReference>
<dbReference type="InterPro" id="IPR020846">
    <property type="entry name" value="MFS_dom"/>
</dbReference>